<keyword evidence="3" id="KW-1185">Reference proteome</keyword>
<comment type="caution">
    <text evidence="2">The sequence shown here is derived from an EMBL/GenBank/DDBJ whole genome shotgun (WGS) entry which is preliminary data.</text>
</comment>
<gene>
    <name evidence="2" type="ORF">NIE79_004734</name>
</gene>
<dbReference type="Proteomes" id="UP001201629">
    <property type="component" value="Unassembled WGS sequence"/>
</dbReference>
<feature type="domain" description="Bacterial Death-like" evidence="1">
    <location>
        <begin position="15"/>
        <end position="83"/>
    </location>
</feature>
<dbReference type="InterPro" id="IPR048915">
    <property type="entry name" value="bDLD3"/>
</dbReference>
<accession>A0ABS9N9L5</accession>
<evidence type="ECO:0000313" key="3">
    <source>
        <dbReference type="Proteomes" id="UP001201629"/>
    </source>
</evidence>
<protein>
    <recommendedName>
        <fullName evidence="1">Bacterial Death-like domain-containing protein</fullName>
    </recommendedName>
</protein>
<dbReference type="RefSeq" id="WP_238681095.1">
    <property type="nucleotide sequence ID" value="NZ_JAKKFD010000044.1"/>
</dbReference>
<proteinExistence type="predicted"/>
<evidence type="ECO:0000313" key="2">
    <source>
        <dbReference type="EMBL" id="MCG5446166.1"/>
    </source>
</evidence>
<reference evidence="2 3" key="1">
    <citation type="submission" date="2022-01" db="EMBL/GenBank/DDBJ databases">
        <authorList>
            <person name="Riesco R."/>
            <person name="Trujillo M.E."/>
        </authorList>
    </citation>
    <scope>NUCLEOTIDE SEQUENCE [LARGE SCALE GENOMIC DNA]</scope>
    <source>
        <strain evidence="2 3">NIE79</strain>
    </source>
</reference>
<dbReference type="Pfam" id="PF20690">
    <property type="entry name" value="bDLD3"/>
    <property type="match status" value="1"/>
</dbReference>
<dbReference type="EMBL" id="JAKKFD010000044">
    <property type="protein sequence ID" value="MCG5446166.1"/>
    <property type="molecule type" value="Genomic_DNA"/>
</dbReference>
<name>A0ABS9N9L5_9ACTN</name>
<evidence type="ECO:0000259" key="1">
    <source>
        <dbReference type="Pfam" id="PF20690"/>
    </source>
</evidence>
<sequence length="248" mass="27546">MTGDGGAETRLPNPRFKLEFVRRLGPDWEDLADLVGIEPHQKARFPVGREAGRLWEWLEARNLLATLPEALRAIRREDLLKLVGRASEVANLIVTRFDAYRSEWELREIYLEVVAGAASPTVDVQDVVRAGGSYANLHFVAHRAMQVLSDDSSGDLVQRALSARESGESTEVHIFLVGPKDECDTACRRVNRWLGPAEPGQLFVRIFADDDGLASGLARTIGQQVRSHDRQHPTALYRGFGDTTVGGY</sequence>
<organism evidence="2 3">
    <name type="scientific">Micromonospora trifolii</name>
    <dbReference type="NCBI Taxonomy" id="2911208"/>
    <lineage>
        <taxon>Bacteria</taxon>
        <taxon>Bacillati</taxon>
        <taxon>Actinomycetota</taxon>
        <taxon>Actinomycetes</taxon>
        <taxon>Micromonosporales</taxon>
        <taxon>Micromonosporaceae</taxon>
        <taxon>Micromonospora</taxon>
    </lineage>
</organism>